<evidence type="ECO:0000256" key="4">
    <source>
        <dbReference type="ARBA" id="ARBA00011991"/>
    </source>
</evidence>
<comment type="similarity">
    <text evidence="3 11">Belongs to the CobT family.</text>
</comment>
<keyword evidence="7 11" id="KW-0328">Glycosyltransferase</keyword>
<dbReference type="InterPro" id="IPR023195">
    <property type="entry name" value="Nict_dMeBzImd_PRibTrfase_N"/>
</dbReference>
<sequence>MAEEELRTGRIPRFDSSSAKETRTYIETLTKPPGSLGRLEEIAIELAGITKKPFPVVDPPGILVFAADHGIAAEGVSAFPQEITGQMAQNFLRGGASINVLARQIGAAFQLIDIGMAQDIQDPMLISRKIKTGTANFLTNDAMTRQETIKAVHTGFDEATIFIKENGLNSLILGEMGIANTTASSAVIAALGNLAPESVTGQGTGLSPDQVLHKQNVIRQAFKTHTFSTDDPIDVLSKVGGLEIAGMTGAMLAAATQRTPILIDGFISSTAAVAAAKLEPAITDFMFVGHHSTEPGHRVANEWLNKEPILHLGMRLGEGSGASLAYPILQSACAIVHEMATFRDLENY</sequence>
<dbReference type="NCBIfam" id="NF000996">
    <property type="entry name" value="PRK00105.1"/>
    <property type="match status" value="1"/>
</dbReference>
<dbReference type="InterPro" id="IPR017846">
    <property type="entry name" value="Nict_dMeBzImd_PRibTrfase_bact"/>
</dbReference>
<dbReference type="InterPro" id="IPR003200">
    <property type="entry name" value="Nict_dMeBzImd_PRibTrfase"/>
</dbReference>
<proteinExistence type="inferred from homology"/>
<comment type="caution">
    <text evidence="12">The sequence shown here is derived from an EMBL/GenBank/DDBJ whole genome shotgun (WGS) entry which is preliminary data.</text>
</comment>
<evidence type="ECO:0000256" key="7">
    <source>
        <dbReference type="ARBA" id="ARBA00022676"/>
    </source>
</evidence>
<dbReference type="AlphaFoldDB" id="A0A3R9RED0"/>
<reference evidence="12 13" key="1">
    <citation type="submission" date="2018-10" db="EMBL/GenBank/DDBJ databases">
        <title>Draft genome sequence of Bacillus salarius IM0101, isolated from a hypersaline soil in Inner Mongolia, China.</title>
        <authorList>
            <person name="Yamprayoonswat W."/>
            <person name="Boonvisut S."/>
            <person name="Jumpathong W."/>
            <person name="Sittihan S."/>
            <person name="Ruangsuj P."/>
            <person name="Wanthongcharoen S."/>
            <person name="Thongpramul N."/>
            <person name="Pimmason S."/>
            <person name="Yu B."/>
            <person name="Yasawong M."/>
        </authorList>
    </citation>
    <scope>NUCLEOTIDE SEQUENCE [LARGE SCALE GENOMIC DNA]</scope>
    <source>
        <strain evidence="12 13">IM0101</strain>
    </source>
</reference>
<evidence type="ECO:0000313" key="12">
    <source>
        <dbReference type="EMBL" id="RSL33587.1"/>
    </source>
</evidence>
<dbReference type="EMBL" id="RBVX01000007">
    <property type="protein sequence ID" value="RSL33587.1"/>
    <property type="molecule type" value="Genomic_DNA"/>
</dbReference>
<accession>A0A3R9RED0</accession>
<dbReference type="EC" id="2.4.2.21" evidence="4 11"/>
<gene>
    <name evidence="11 12" type="primary">cobT</name>
    <name evidence="12" type="ORF">D7Z54_09750</name>
</gene>
<evidence type="ECO:0000256" key="2">
    <source>
        <dbReference type="ARBA" id="ARBA00005049"/>
    </source>
</evidence>
<evidence type="ECO:0000256" key="10">
    <source>
        <dbReference type="ARBA" id="ARBA00047340"/>
    </source>
</evidence>
<comment type="pathway">
    <text evidence="2 11">Nucleoside biosynthesis; alpha-ribazole biosynthesis; alpha-ribazole from 5,6-dimethylbenzimidazole: step 1/2.</text>
</comment>
<dbReference type="NCBIfam" id="TIGR03160">
    <property type="entry name" value="cobT_DBIPRT"/>
    <property type="match status" value="1"/>
</dbReference>
<dbReference type="InterPro" id="IPR036087">
    <property type="entry name" value="Nict_dMeBzImd_PRibTrfase_sf"/>
</dbReference>
<dbReference type="OrthoDB" id="9781491at2"/>
<dbReference type="PANTHER" id="PTHR43463">
    <property type="entry name" value="NICOTINATE-NUCLEOTIDE--DIMETHYLBENZIMIDAZOLE PHOSPHORIBOSYLTRANSFERASE"/>
    <property type="match status" value="1"/>
</dbReference>
<dbReference type="SUPFAM" id="SSF52733">
    <property type="entry name" value="Nicotinate mononucleotide:5,6-dimethylbenzimidazole phosphoribosyltransferase (CobT)"/>
    <property type="match status" value="1"/>
</dbReference>
<dbReference type="Gene3D" id="3.40.50.10210">
    <property type="match status" value="1"/>
</dbReference>
<evidence type="ECO:0000256" key="5">
    <source>
        <dbReference type="ARBA" id="ARBA00015486"/>
    </source>
</evidence>
<dbReference type="HAMAP" id="MF_00230">
    <property type="entry name" value="CobT"/>
    <property type="match status" value="1"/>
</dbReference>
<feature type="active site" description="Proton acceptor" evidence="11">
    <location>
        <position position="318"/>
    </location>
</feature>
<keyword evidence="6 11" id="KW-0169">Cobalamin biosynthesis</keyword>
<dbReference type="Proteomes" id="UP000275076">
    <property type="component" value="Unassembled WGS sequence"/>
</dbReference>
<dbReference type="GO" id="GO:0008939">
    <property type="term" value="F:nicotinate-nucleotide-dimethylbenzimidazole phosphoribosyltransferase activity"/>
    <property type="evidence" value="ECO:0007669"/>
    <property type="project" value="UniProtKB-UniRule"/>
</dbReference>
<dbReference type="Gene3D" id="1.10.1610.10">
    <property type="match status" value="1"/>
</dbReference>
<evidence type="ECO:0000256" key="11">
    <source>
        <dbReference type="HAMAP-Rule" id="MF_00230"/>
    </source>
</evidence>
<evidence type="ECO:0000256" key="9">
    <source>
        <dbReference type="ARBA" id="ARBA00030686"/>
    </source>
</evidence>
<evidence type="ECO:0000256" key="3">
    <source>
        <dbReference type="ARBA" id="ARBA00007110"/>
    </source>
</evidence>
<keyword evidence="8 11" id="KW-0808">Transferase</keyword>
<evidence type="ECO:0000256" key="1">
    <source>
        <dbReference type="ARBA" id="ARBA00002197"/>
    </source>
</evidence>
<dbReference type="UniPathway" id="UPA00061">
    <property type="reaction ID" value="UER00516"/>
</dbReference>
<name>A0A3R9RED0_9BACI</name>
<protein>
    <recommendedName>
        <fullName evidence="5 11">Nicotinate-nucleotide--dimethylbenzimidazole phosphoribosyltransferase</fullName>
        <shortName evidence="11">NN:DBI PRT</shortName>
        <ecNumber evidence="4 11">2.4.2.21</ecNumber>
    </recommendedName>
    <alternativeName>
        <fullName evidence="9 11">N(1)-alpha-phosphoribosyltransferase</fullName>
    </alternativeName>
</protein>
<dbReference type="PANTHER" id="PTHR43463:SF1">
    <property type="entry name" value="NICOTINATE-NUCLEOTIDE--DIMETHYLBENZIMIDAZOLE PHOSPHORIBOSYLTRANSFERASE"/>
    <property type="match status" value="1"/>
</dbReference>
<dbReference type="FunFam" id="3.40.50.10210:FF:000001">
    <property type="entry name" value="Nicotinate-nucleotide--dimethylbenzimidazole phosphoribosyltransferase"/>
    <property type="match status" value="1"/>
</dbReference>
<comment type="function">
    <text evidence="1 11">Catalyzes the synthesis of alpha-ribazole-5'-phosphate from nicotinate mononucleotide (NAMN) and 5,6-dimethylbenzimidazole (DMB).</text>
</comment>
<keyword evidence="13" id="KW-1185">Reference proteome</keyword>
<evidence type="ECO:0000256" key="6">
    <source>
        <dbReference type="ARBA" id="ARBA00022573"/>
    </source>
</evidence>
<evidence type="ECO:0000313" key="13">
    <source>
        <dbReference type="Proteomes" id="UP000275076"/>
    </source>
</evidence>
<dbReference type="Pfam" id="PF02277">
    <property type="entry name" value="DBI_PRT"/>
    <property type="match status" value="1"/>
</dbReference>
<evidence type="ECO:0000256" key="8">
    <source>
        <dbReference type="ARBA" id="ARBA00022679"/>
    </source>
</evidence>
<dbReference type="GO" id="GO:0009236">
    <property type="term" value="P:cobalamin biosynthetic process"/>
    <property type="evidence" value="ECO:0007669"/>
    <property type="project" value="UniProtKB-UniRule"/>
</dbReference>
<dbReference type="CDD" id="cd02439">
    <property type="entry name" value="DMB-PRT_CobT"/>
    <property type="match status" value="1"/>
</dbReference>
<organism evidence="12 13">
    <name type="scientific">Salibacterium salarium</name>
    <dbReference type="NCBI Taxonomy" id="284579"/>
    <lineage>
        <taxon>Bacteria</taxon>
        <taxon>Bacillati</taxon>
        <taxon>Bacillota</taxon>
        <taxon>Bacilli</taxon>
        <taxon>Bacillales</taxon>
        <taxon>Bacillaceae</taxon>
    </lineage>
</organism>
<comment type="catalytic activity">
    <reaction evidence="10 11">
        <text>5,6-dimethylbenzimidazole + nicotinate beta-D-ribonucleotide = alpha-ribazole 5'-phosphate + nicotinate + H(+)</text>
        <dbReference type="Rhea" id="RHEA:11196"/>
        <dbReference type="ChEBI" id="CHEBI:15378"/>
        <dbReference type="ChEBI" id="CHEBI:15890"/>
        <dbReference type="ChEBI" id="CHEBI:32544"/>
        <dbReference type="ChEBI" id="CHEBI:57502"/>
        <dbReference type="ChEBI" id="CHEBI:57918"/>
        <dbReference type="EC" id="2.4.2.21"/>
    </reaction>
</comment>